<feature type="domain" description="NERD" evidence="1">
    <location>
        <begin position="34"/>
        <end position="146"/>
    </location>
</feature>
<dbReference type="Proteomes" id="UP000229523">
    <property type="component" value="Unassembled WGS sequence"/>
</dbReference>
<sequence length="303" mass="36288">MNRRRFHLERIILEILNSRDVDFNQSKKLEKLRLGNAGEQNVRGIIAQFEEIDTIHDILFEVDGSYFQIDHLIISGNHLIILDAKYYSSDVYIKNGHWYLDDLQIKNPLTSLNNTVNQHLKKLLYYHDIQLKIYGYIVWCNKNAYIYGLEKKLPIIHLNRLEECLQKLSRHGASMYTTADIFELRSRYNPFLKHYPEKLHTLKKGLNCPKCFSLLGERSRKKYICRSCGASYHLEDIVFKNLQYYCLVKGDNEIDIYDFYKFIDKPISVRTLNDYLKKWIVINKIKYFKKRHYYLLDSLFFTK</sequence>
<dbReference type="Pfam" id="PF08378">
    <property type="entry name" value="NERD"/>
    <property type="match status" value="1"/>
</dbReference>
<comment type="caution">
    <text evidence="2">The sequence shown here is derived from an EMBL/GenBank/DDBJ whole genome shotgun (WGS) entry which is preliminary data.</text>
</comment>
<evidence type="ECO:0000313" key="3">
    <source>
        <dbReference type="Proteomes" id="UP000229523"/>
    </source>
</evidence>
<accession>A0A364JN63</accession>
<evidence type="ECO:0000259" key="1">
    <source>
        <dbReference type="PROSITE" id="PS50965"/>
    </source>
</evidence>
<dbReference type="PROSITE" id="PS50965">
    <property type="entry name" value="NERD"/>
    <property type="match status" value="1"/>
</dbReference>
<name>A0A364JN63_9STAP</name>
<dbReference type="AlphaFoldDB" id="A0A364JN63"/>
<gene>
    <name evidence="2" type="ORF">BFS35_001315</name>
</gene>
<reference evidence="2 3" key="1">
    <citation type="journal article" date="2018" name="Front. Microbiol.">
        <title>Description and Comparative Genomics of Macrococcus caseolyticus subsp. hominis subsp. nov., Macrococcus goetzii sp. nov., Macrococcus epidermidis sp. nov., and Macrococcus bohemicus sp. nov., Novel Macrococci From Human Clinical Material With Virulence Potential and Suspected Uptake of Foreign DNA by Natural Transformation.</title>
        <authorList>
            <person name="Maslanova I."/>
            <person name="Wertheimer Z."/>
            <person name="Sedlacek I."/>
            <person name="Svec P."/>
            <person name="Indrakova A."/>
            <person name="Kovarovic V."/>
            <person name="Schumann P."/>
            <person name="Sproer C."/>
            <person name="Kralova S."/>
            <person name="Sedo O."/>
            <person name="Kristofova L."/>
            <person name="Vrbovska V."/>
            <person name="Fuzik T."/>
            <person name="Petras P."/>
            <person name="Zdrahal Z."/>
            <person name="Ruzickova V."/>
            <person name="Doskar J."/>
            <person name="Pantucek R."/>
        </authorList>
    </citation>
    <scope>NUCLEOTIDE SEQUENCE [LARGE SCALE GENOMIC DNA]</scope>
    <source>
        <strain evidence="2 3">CCM 4927</strain>
    </source>
</reference>
<keyword evidence="3" id="KW-1185">Reference proteome</keyword>
<organism evidence="2 3">
    <name type="scientific">Macrococcoides goetzii</name>
    <dbReference type="NCBI Taxonomy" id="1891097"/>
    <lineage>
        <taxon>Bacteria</taxon>
        <taxon>Bacillati</taxon>
        <taxon>Bacillota</taxon>
        <taxon>Bacilli</taxon>
        <taxon>Bacillales</taxon>
        <taxon>Staphylococcaceae</taxon>
        <taxon>Macrococcoides</taxon>
    </lineage>
</organism>
<proteinExistence type="predicted"/>
<dbReference type="EMBL" id="MJBI02000001">
    <property type="protein sequence ID" value="RAI82351.1"/>
    <property type="molecule type" value="Genomic_DNA"/>
</dbReference>
<dbReference type="InterPro" id="IPR011528">
    <property type="entry name" value="NERD"/>
</dbReference>
<evidence type="ECO:0000313" key="2">
    <source>
        <dbReference type="EMBL" id="RAI82351.1"/>
    </source>
</evidence>
<protein>
    <submittedName>
        <fullName evidence="2">NERD domain-containing protein</fullName>
    </submittedName>
</protein>